<sequence length="363" mass="36844">MSASAVSASAVSASASLPALAALVTVVLWASAFVGIRALGDTFSPGAMAFLRLLAAVVPLTILLAVVRLRARRTGAQARPLFPRGRALAMVIAYGVAWFAGYTILLNWAERHLDAGTAALLVNLAPILVAVAAGLFLGEGFPRHLVIGMTIAFAGVVLIALGGSATADAHADWLGIVLGVAAAVLYATGVLIQKSALRTVDALTATWLGAVAGLVATAPFAPVAVGELSDAQSGAIWAVIYLGVGPTAIAFSTWAYALARTDASAMAATTLVVPAIVIVLSWALLDELPTGVGIVGGLLCLAGVAIARRLLPRRLRVVRPTRSLDASSPATTPPDPQRVPGPTATEGTPSCASSSPVSRSVDR</sequence>
<dbReference type="InterPro" id="IPR037185">
    <property type="entry name" value="EmrE-like"/>
</dbReference>
<feature type="transmembrane region" description="Helical" evidence="3">
    <location>
        <begin position="204"/>
        <end position="223"/>
    </location>
</feature>
<feature type="chain" id="PRO_5012557583" evidence="4">
    <location>
        <begin position="22"/>
        <end position="363"/>
    </location>
</feature>
<dbReference type="STRING" id="417102.CA982_05040"/>
<feature type="transmembrane region" description="Helical" evidence="3">
    <location>
        <begin position="45"/>
        <end position="67"/>
    </location>
</feature>
<evidence type="ECO:0000256" key="3">
    <source>
        <dbReference type="SAM" id="Phobius"/>
    </source>
</evidence>
<feature type="transmembrane region" description="Helical" evidence="3">
    <location>
        <begin position="173"/>
        <end position="192"/>
    </location>
</feature>
<reference evidence="6 7" key="1">
    <citation type="submission" date="2017-05" db="EMBL/GenBank/DDBJ databases">
        <title>Biotechnological potential of actinobacteria isolated from South African environments.</title>
        <authorList>
            <person name="Le Roes-Hill M."/>
            <person name="Prins A."/>
            <person name="Durrell K.A."/>
        </authorList>
    </citation>
    <scope>NUCLEOTIDE SEQUENCE [LARGE SCALE GENOMIC DNA]</scope>
    <source>
        <strain evidence="6">BS2</strain>
    </source>
</reference>
<dbReference type="AlphaFoldDB" id="A0A243QEE6"/>
<keyword evidence="3" id="KW-1133">Transmembrane helix</keyword>
<name>A0A243QEE6_9ACTN</name>
<feature type="transmembrane region" description="Helical" evidence="3">
    <location>
        <begin position="145"/>
        <end position="167"/>
    </location>
</feature>
<feature type="compositionally biased region" description="Low complexity" evidence="2">
    <location>
        <begin position="349"/>
        <end position="363"/>
    </location>
</feature>
<dbReference type="PANTHER" id="PTHR12715:SF4">
    <property type="entry name" value="EAMA DOMAIN-CONTAINING PROTEIN"/>
    <property type="match status" value="1"/>
</dbReference>
<evidence type="ECO:0000313" key="6">
    <source>
        <dbReference type="EMBL" id="OUC80060.1"/>
    </source>
</evidence>
<feature type="transmembrane region" description="Helical" evidence="3">
    <location>
        <begin position="235"/>
        <end position="258"/>
    </location>
</feature>
<proteinExistence type="inferred from homology"/>
<evidence type="ECO:0000256" key="1">
    <source>
        <dbReference type="ARBA" id="ARBA00007362"/>
    </source>
</evidence>
<feature type="transmembrane region" description="Helical" evidence="3">
    <location>
        <begin position="115"/>
        <end position="138"/>
    </location>
</feature>
<dbReference type="InterPro" id="IPR052756">
    <property type="entry name" value="Alkyne_AA_exporter"/>
</dbReference>
<feature type="domain" description="EamA" evidence="5">
    <location>
        <begin position="19"/>
        <end position="160"/>
    </location>
</feature>
<dbReference type="EMBL" id="NGFO01000004">
    <property type="protein sequence ID" value="OUC80060.1"/>
    <property type="molecule type" value="Genomic_DNA"/>
</dbReference>
<evidence type="ECO:0000313" key="7">
    <source>
        <dbReference type="Proteomes" id="UP000194632"/>
    </source>
</evidence>
<dbReference type="SUPFAM" id="SSF103481">
    <property type="entry name" value="Multidrug resistance efflux transporter EmrE"/>
    <property type="match status" value="2"/>
</dbReference>
<accession>A0A243QEE6</accession>
<feature type="domain" description="EamA" evidence="5">
    <location>
        <begin position="174"/>
        <end position="306"/>
    </location>
</feature>
<feature type="transmembrane region" description="Helical" evidence="3">
    <location>
        <begin position="87"/>
        <end position="109"/>
    </location>
</feature>
<protein>
    <submittedName>
        <fullName evidence="6">EamA family transporter</fullName>
    </submittedName>
</protein>
<keyword evidence="7" id="KW-1185">Reference proteome</keyword>
<comment type="caution">
    <text evidence="6">The sequence shown here is derived from an EMBL/GenBank/DDBJ whole genome shotgun (WGS) entry which is preliminary data.</text>
</comment>
<evidence type="ECO:0000259" key="5">
    <source>
        <dbReference type="Pfam" id="PF00892"/>
    </source>
</evidence>
<gene>
    <name evidence="6" type="ORF">CA982_05040</name>
</gene>
<keyword evidence="4" id="KW-0732">Signal</keyword>
<dbReference type="Pfam" id="PF00892">
    <property type="entry name" value="EamA"/>
    <property type="match status" value="2"/>
</dbReference>
<evidence type="ECO:0000256" key="4">
    <source>
        <dbReference type="SAM" id="SignalP"/>
    </source>
</evidence>
<keyword evidence="3" id="KW-0472">Membrane</keyword>
<feature type="signal peptide" evidence="4">
    <location>
        <begin position="1"/>
        <end position="21"/>
    </location>
</feature>
<dbReference type="Proteomes" id="UP000194632">
    <property type="component" value="Unassembled WGS sequence"/>
</dbReference>
<organism evidence="6 7">
    <name type="scientific">Gordonia lacunae</name>
    <dbReference type="NCBI Taxonomy" id="417102"/>
    <lineage>
        <taxon>Bacteria</taxon>
        <taxon>Bacillati</taxon>
        <taxon>Actinomycetota</taxon>
        <taxon>Actinomycetes</taxon>
        <taxon>Mycobacteriales</taxon>
        <taxon>Gordoniaceae</taxon>
        <taxon>Gordonia</taxon>
    </lineage>
</organism>
<dbReference type="InterPro" id="IPR000620">
    <property type="entry name" value="EamA_dom"/>
</dbReference>
<keyword evidence="3" id="KW-0812">Transmembrane</keyword>
<feature type="region of interest" description="Disordered" evidence="2">
    <location>
        <begin position="322"/>
        <end position="363"/>
    </location>
</feature>
<feature type="transmembrane region" description="Helical" evidence="3">
    <location>
        <begin position="265"/>
        <end position="285"/>
    </location>
</feature>
<dbReference type="PANTHER" id="PTHR12715">
    <property type="entry name" value="TRANSPORTER, DRUG/METABOLITE EXPORTER FAMILY"/>
    <property type="match status" value="1"/>
</dbReference>
<dbReference type="GO" id="GO:0016020">
    <property type="term" value="C:membrane"/>
    <property type="evidence" value="ECO:0007669"/>
    <property type="project" value="InterPro"/>
</dbReference>
<evidence type="ECO:0000256" key="2">
    <source>
        <dbReference type="SAM" id="MobiDB-lite"/>
    </source>
</evidence>
<feature type="transmembrane region" description="Helical" evidence="3">
    <location>
        <begin position="291"/>
        <end position="311"/>
    </location>
</feature>
<comment type="similarity">
    <text evidence="1">Belongs to the EamA transporter family.</text>
</comment>